<dbReference type="PIRSF" id="PIRSF019422">
    <property type="entry name" value="MltA"/>
    <property type="match status" value="1"/>
</dbReference>
<evidence type="ECO:0000256" key="1">
    <source>
        <dbReference type="ARBA" id="ARBA00001420"/>
    </source>
</evidence>
<evidence type="ECO:0000313" key="7">
    <source>
        <dbReference type="EMBL" id="MDR7150014.1"/>
    </source>
</evidence>
<sequence>MDQISGAARAKVGVDGWFGVARSPGTQTLRWIAAACIVGSLAACTSLPEPVTLPPPTTPVVPPAPVADGTEPLPPAMQRGKSRWTPVRWAELPGWGQDSLHEVWNAWVRGCERPAPGQAALCAEVRQLSISTPAEQQAWVVRRFVPYRVTEPDGSVPDGLLTGYYEPIMDASRVPTATHRTPLYGPPPGLRAGQAWYSRRDIDTLPAAKAALQGSVIAWLSDPIDALILQIQGSGRLNITEADGSQRQVRVAYAAHNGHPYQSVGRWLLDQRAIREASWDAIKAWAARNPHRLNDMLWSNPRTVFFREEVLSELDARFGPRGAQGVPLTPGRSIAVDPQSIPYGTPVWLATQGPTLNLQKLVMAQDTGGAIVGAVRADLFTGWGGWSDESYVIAAALKQPLQMWALWPR</sequence>
<proteinExistence type="predicted"/>
<dbReference type="Gene3D" id="2.40.40.10">
    <property type="entry name" value="RlpA-like domain"/>
    <property type="match status" value="2"/>
</dbReference>
<dbReference type="InterPro" id="IPR010611">
    <property type="entry name" value="3D_dom"/>
</dbReference>
<dbReference type="SMART" id="SM00925">
    <property type="entry name" value="MltA"/>
    <property type="match status" value="1"/>
</dbReference>
<dbReference type="InterPro" id="IPR026044">
    <property type="entry name" value="MltA"/>
</dbReference>
<evidence type="ECO:0000259" key="6">
    <source>
        <dbReference type="SMART" id="SM00925"/>
    </source>
</evidence>
<dbReference type="Proteomes" id="UP001265700">
    <property type="component" value="Unassembled WGS sequence"/>
</dbReference>
<dbReference type="Gene3D" id="2.40.240.50">
    <property type="entry name" value="Barwin-like endoglucanases"/>
    <property type="match status" value="1"/>
</dbReference>
<organism evidence="7 8">
    <name type="scientific">Hydrogenophaga palleronii</name>
    <dbReference type="NCBI Taxonomy" id="65655"/>
    <lineage>
        <taxon>Bacteria</taxon>
        <taxon>Pseudomonadati</taxon>
        <taxon>Pseudomonadota</taxon>
        <taxon>Betaproteobacteria</taxon>
        <taxon>Burkholderiales</taxon>
        <taxon>Comamonadaceae</taxon>
        <taxon>Hydrogenophaga</taxon>
    </lineage>
</organism>
<dbReference type="InterPro" id="IPR036908">
    <property type="entry name" value="RlpA-like_sf"/>
</dbReference>
<feature type="domain" description="Lytic transglycosylase MltA" evidence="6">
    <location>
        <begin position="168"/>
        <end position="307"/>
    </location>
</feature>
<evidence type="ECO:0000256" key="3">
    <source>
        <dbReference type="ARBA" id="ARBA00023239"/>
    </source>
</evidence>
<dbReference type="CDD" id="cd14668">
    <property type="entry name" value="mlta_B"/>
    <property type="match status" value="1"/>
</dbReference>
<protein>
    <recommendedName>
        <fullName evidence="2">peptidoglycan lytic exotransglycosylase</fullName>
        <ecNumber evidence="2">4.2.2.n1</ecNumber>
    </recommendedName>
    <alternativeName>
        <fullName evidence="5">Murein hydrolase A</fullName>
    </alternativeName>
</protein>
<comment type="catalytic activity">
    <reaction evidence="1">
        <text>Exolytic cleavage of the (1-&gt;4)-beta-glycosidic linkage between N-acetylmuramic acid (MurNAc) and N-acetylglucosamine (GlcNAc) residues in peptidoglycan, from either the reducing or the non-reducing ends of the peptidoglycan chains, with concomitant formation of a 1,6-anhydrobond in the MurNAc residue.</text>
        <dbReference type="EC" id="4.2.2.n1"/>
    </reaction>
</comment>
<gene>
    <name evidence="7" type="ORF">J2W49_001969</name>
</gene>
<dbReference type="PANTHER" id="PTHR30124">
    <property type="entry name" value="MEMBRANE-BOUND LYTIC MUREIN TRANSGLYCOSYLASE A"/>
    <property type="match status" value="1"/>
</dbReference>
<keyword evidence="3" id="KW-0456">Lyase</keyword>
<dbReference type="Pfam" id="PF03562">
    <property type="entry name" value="MltA"/>
    <property type="match status" value="1"/>
</dbReference>
<comment type="caution">
    <text evidence="7">The sequence shown here is derived from an EMBL/GenBank/DDBJ whole genome shotgun (WGS) entry which is preliminary data.</text>
</comment>
<evidence type="ECO:0000313" key="8">
    <source>
        <dbReference type="Proteomes" id="UP001265700"/>
    </source>
</evidence>
<dbReference type="EMBL" id="JAVDWU010000003">
    <property type="protein sequence ID" value="MDR7150014.1"/>
    <property type="molecule type" value="Genomic_DNA"/>
</dbReference>
<keyword evidence="4" id="KW-0961">Cell wall biogenesis/degradation</keyword>
<name>A0ABU1WLD4_9BURK</name>
<dbReference type="Pfam" id="PF06725">
    <property type="entry name" value="3D"/>
    <property type="match status" value="1"/>
</dbReference>
<dbReference type="CDD" id="cd14485">
    <property type="entry name" value="mltA_like_LT_A"/>
    <property type="match status" value="1"/>
</dbReference>
<dbReference type="InterPro" id="IPR005300">
    <property type="entry name" value="MltA_B"/>
</dbReference>
<dbReference type="EC" id="4.2.2.n1" evidence="2"/>
<evidence type="ECO:0000256" key="4">
    <source>
        <dbReference type="ARBA" id="ARBA00023316"/>
    </source>
</evidence>
<dbReference type="PANTHER" id="PTHR30124:SF0">
    <property type="entry name" value="MEMBRANE-BOUND LYTIC MUREIN TRANSGLYCOSYLASE A"/>
    <property type="match status" value="1"/>
</dbReference>
<evidence type="ECO:0000256" key="2">
    <source>
        <dbReference type="ARBA" id="ARBA00012587"/>
    </source>
</evidence>
<dbReference type="SUPFAM" id="SSF50685">
    <property type="entry name" value="Barwin-like endoglucanases"/>
    <property type="match status" value="1"/>
</dbReference>
<reference evidence="7 8" key="1">
    <citation type="submission" date="2023-07" db="EMBL/GenBank/DDBJ databases">
        <title>Sorghum-associated microbial communities from plants grown in Nebraska, USA.</title>
        <authorList>
            <person name="Schachtman D."/>
        </authorList>
    </citation>
    <scope>NUCLEOTIDE SEQUENCE [LARGE SCALE GENOMIC DNA]</scope>
    <source>
        <strain evidence="7 8">4249</strain>
    </source>
</reference>
<keyword evidence="8" id="KW-1185">Reference proteome</keyword>
<accession>A0ABU1WLD4</accession>
<evidence type="ECO:0000256" key="5">
    <source>
        <dbReference type="ARBA" id="ARBA00030918"/>
    </source>
</evidence>